<protein>
    <recommendedName>
        <fullName evidence="4">Secreted protein</fullName>
    </recommendedName>
</protein>
<proteinExistence type="predicted"/>
<organism evidence="2 3">
    <name type="scientific">Kitasatospora aburaviensis</name>
    <dbReference type="NCBI Taxonomy" id="67265"/>
    <lineage>
        <taxon>Bacteria</taxon>
        <taxon>Bacillati</taxon>
        <taxon>Actinomycetota</taxon>
        <taxon>Actinomycetes</taxon>
        <taxon>Kitasatosporales</taxon>
        <taxon>Streptomycetaceae</taxon>
        <taxon>Kitasatospora</taxon>
    </lineage>
</organism>
<reference evidence="3" key="1">
    <citation type="journal article" date="2019" name="Int. J. Syst. Evol. Microbiol.">
        <title>The Global Catalogue of Microorganisms (GCM) 10K type strain sequencing project: providing services to taxonomists for standard genome sequencing and annotation.</title>
        <authorList>
            <consortium name="The Broad Institute Genomics Platform"/>
            <consortium name="The Broad Institute Genome Sequencing Center for Infectious Disease"/>
            <person name="Wu L."/>
            <person name="Ma J."/>
        </authorList>
    </citation>
    <scope>NUCLEOTIDE SEQUENCE [LARGE SCALE GENOMIC DNA]</scope>
    <source>
        <strain evidence="3">CGMCC 4.1469</strain>
    </source>
</reference>
<dbReference type="RefSeq" id="WP_313763509.1">
    <property type="nucleotide sequence ID" value="NZ_BAAAVH010000113.1"/>
</dbReference>
<dbReference type="EMBL" id="JBHSOD010000041">
    <property type="protein sequence ID" value="MFC5888580.1"/>
    <property type="molecule type" value="Genomic_DNA"/>
</dbReference>
<evidence type="ECO:0000256" key="1">
    <source>
        <dbReference type="SAM" id="SignalP"/>
    </source>
</evidence>
<keyword evidence="3" id="KW-1185">Reference proteome</keyword>
<evidence type="ECO:0000313" key="3">
    <source>
        <dbReference type="Proteomes" id="UP001596067"/>
    </source>
</evidence>
<gene>
    <name evidence="2" type="ORF">ACFP0N_26790</name>
</gene>
<dbReference type="Proteomes" id="UP001596067">
    <property type="component" value="Unassembled WGS sequence"/>
</dbReference>
<evidence type="ECO:0000313" key="2">
    <source>
        <dbReference type="EMBL" id="MFC5888580.1"/>
    </source>
</evidence>
<accession>A0ABW1F403</accession>
<comment type="caution">
    <text evidence="2">The sequence shown here is derived from an EMBL/GenBank/DDBJ whole genome shotgun (WGS) entry which is preliminary data.</text>
</comment>
<feature type="chain" id="PRO_5046989941" description="Secreted protein" evidence="1">
    <location>
        <begin position="34"/>
        <end position="167"/>
    </location>
</feature>
<keyword evidence="1" id="KW-0732">Signal</keyword>
<feature type="signal peptide" evidence="1">
    <location>
        <begin position="1"/>
        <end position="33"/>
    </location>
</feature>
<evidence type="ECO:0008006" key="4">
    <source>
        <dbReference type="Google" id="ProtNLM"/>
    </source>
</evidence>
<name>A0ABW1F403_9ACTN</name>
<sequence>MKLKSAGRRLATGAAALAVAGTTMLTGAGQANADSVTWINGWSTWSSPVRCQDSNGASVTFCIYYSPSAEGAMTMEYSLQDGQIDETFWKKDQYGSAGYGQKVRNNAASVENASSGTIGVWVYPWFYGDANYVPAGRGGSLTSNLRNNEASWGMVDYLNRGGHVRLD</sequence>